<keyword evidence="4" id="KW-0677">Repeat</keyword>
<dbReference type="InterPro" id="IPR035892">
    <property type="entry name" value="C2_domain_sf"/>
</dbReference>
<evidence type="ECO:0000256" key="2">
    <source>
        <dbReference type="ARBA" id="ARBA00007923"/>
    </source>
</evidence>
<dbReference type="PANTHER" id="PTHR31425">
    <property type="entry name" value="PHOSPHORIBOSYLANTHRANILATE TRANSFERASE ISOFORM 1"/>
    <property type="match status" value="1"/>
</dbReference>
<dbReference type="AlphaFoldDB" id="A0A9R0ILJ4"/>
<comment type="subcellular location">
    <subcellularLocation>
        <location evidence="1">Membrane</location>
        <topology evidence="1">Multi-pass membrane protein</topology>
    </subcellularLocation>
</comment>
<dbReference type="InterPro" id="IPR047255">
    <property type="entry name" value="C2D_MCTP_PRT_plant"/>
</dbReference>
<evidence type="ECO:0000256" key="7">
    <source>
        <dbReference type="ARBA" id="ARBA00023136"/>
    </source>
</evidence>
<feature type="non-terminal residue" evidence="11">
    <location>
        <position position="1"/>
    </location>
</feature>
<reference evidence="11" key="2">
    <citation type="submission" date="2025-08" db="UniProtKB">
        <authorList>
            <consortium name="RefSeq"/>
        </authorList>
    </citation>
    <scope>IDENTIFICATION</scope>
    <source>
        <tissue evidence="11">Leaf</tissue>
    </source>
</reference>
<dbReference type="InterPro" id="IPR013583">
    <property type="entry name" value="MCTP_C"/>
</dbReference>
<keyword evidence="5" id="KW-0106">Calcium</keyword>
<dbReference type="PANTHER" id="PTHR31425:SF50">
    <property type="entry name" value="FT-INTERACTING PROTEIN 3-RELATED"/>
    <property type="match status" value="1"/>
</dbReference>
<dbReference type="InterPro" id="IPR000008">
    <property type="entry name" value="C2_dom"/>
</dbReference>
<feature type="domain" description="C2" evidence="9">
    <location>
        <begin position="153"/>
        <end position="275"/>
    </location>
</feature>
<feature type="domain" description="C2" evidence="9">
    <location>
        <begin position="1"/>
        <end position="113"/>
    </location>
</feature>
<feature type="domain" description="C2" evidence="9">
    <location>
        <begin position="319"/>
        <end position="447"/>
    </location>
</feature>
<evidence type="ECO:0000256" key="6">
    <source>
        <dbReference type="ARBA" id="ARBA00022989"/>
    </source>
</evidence>
<sequence length="750" mass="85911">SAFDMVEPMEFLYIRIVKAKDLIEVNDDCTCDPYVEVRVGNYKAITKTGEKLPNPEWNQVFAFSKERVHTFFIEIFLKTKVHEGDGVKGRLILDVNEAPKRVPPDSPLAPQWYKLEDLGGVCVKPELMLAVWMGTQADEAFTEAWHLDAVGVSCDEIVNTKSKVYMSPKLWYLRVNVIQAQNLEMVSKNKRPEVFVKAVFGETTAKTKISTSRNVLSPLWNEDLMFVAAEPFDSLLTLTVENKVGNNEEVIGKCVIHLGKLERRLGNKPVDSRWFTLERPVVEDGKKNGKETPALFNSKLQLRASLDGGYHVLDETSHNSSDMRPTVRQLWKQEIGVLELGILNATGLPQMKIMKNGQGGRTDAYCVAKYGQKWVRTRTIIDSSSPQWNEQYTWEVFDPCTVITVGVFDNCHFQGPDNVKGAKDSRIGKVRIRLSTLETDRIYTYSFPLLVLETQGLKKMGDLQLAIRFSCSSFFNLLQVYTQPILPKMHYSHPLSLYQQECLRHQATQLLSLRLGRSEPPLRMEIVKDMLDYDSRNWSKRRTTANSQRIKAALSGVGFLFQFLETLCSWKRPVITVLVHLFLFFLIFYPQFIISSICFNLSVIGLWNYRARPRNPPHMDPQLSNVHKLIQEDLEEEFDGIPTTCKNNDTLKFRYNRLRVIAGKMQILLGDLATQLERLQSLLSWRDPRATAMFVCFCVVSGIVLSVIPLRITYMGFVVYFLRHPKFRSKLPSVPVNFLRRLPAKTDSLL</sequence>
<protein>
    <submittedName>
        <fullName evidence="11">FT-interacting protein 3</fullName>
    </submittedName>
</protein>
<dbReference type="InterPro" id="IPR047257">
    <property type="entry name" value="C2B_MCTP_PRT_plant"/>
</dbReference>
<dbReference type="InterPro" id="IPR047259">
    <property type="entry name" value="QUIRKY-like"/>
</dbReference>
<evidence type="ECO:0000256" key="5">
    <source>
        <dbReference type="ARBA" id="ARBA00022837"/>
    </source>
</evidence>
<evidence type="ECO:0000256" key="3">
    <source>
        <dbReference type="ARBA" id="ARBA00022692"/>
    </source>
</evidence>
<dbReference type="Proteomes" id="UP000813463">
    <property type="component" value="Chromosome 6"/>
</dbReference>
<dbReference type="PROSITE" id="PS50004">
    <property type="entry name" value="C2"/>
    <property type="match status" value="3"/>
</dbReference>
<dbReference type="InterPro" id="IPR047258">
    <property type="entry name" value="C2C_MCTP_PRT_plant"/>
</dbReference>
<gene>
    <name evidence="11" type="primary">LOC110790942</name>
</gene>
<feature type="transmembrane region" description="Helical" evidence="8">
    <location>
        <begin position="582"/>
        <end position="607"/>
    </location>
</feature>
<dbReference type="KEGG" id="soe:110790942"/>
<proteinExistence type="inferred from homology"/>
<dbReference type="CDD" id="cd08379">
    <property type="entry name" value="C2D_MCTP_PRT_plant"/>
    <property type="match status" value="1"/>
</dbReference>
<organism evidence="10 11">
    <name type="scientific">Spinacia oleracea</name>
    <name type="common">Spinach</name>
    <dbReference type="NCBI Taxonomy" id="3562"/>
    <lineage>
        <taxon>Eukaryota</taxon>
        <taxon>Viridiplantae</taxon>
        <taxon>Streptophyta</taxon>
        <taxon>Embryophyta</taxon>
        <taxon>Tracheophyta</taxon>
        <taxon>Spermatophyta</taxon>
        <taxon>Magnoliopsida</taxon>
        <taxon>eudicotyledons</taxon>
        <taxon>Gunneridae</taxon>
        <taxon>Pentapetalae</taxon>
        <taxon>Caryophyllales</taxon>
        <taxon>Chenopodiaceae</taxon>
        <taxon>Chenopodioideae</taxon>
        <taxon>Anserineae</taxon>
        <taxon>Spinacia</taxon>
    </lineage>
</organism>
<comment type="similarity">
    <text evidence="2">Belongs to the MCTP family.</text>
</comment>
<dbReference type="Gene3D" id="2.60.40.150">
    <property type="entry name" value="C2 domain"/>
    <property type="match status" value="3"/>
</dbReference>
<accession>A0A9R0ILJ4</accession>
<dbReference type="CDD" id="cd08378">
    <property type="entry name" value="C2B_MCTP_PRT_plant"/>
    <property type="match status" value="1"/>
</dbReference>
<evidence type="ECO:0000259" key="9">
    <source>
        <dbReference type="PROSITE" id="PS50004"/>
    </source>
</evidence>
<evidence type="ECO:0000256" key="1">
    <source>
        <dbReference type="ARBA" id="ARBA00004141"/>
    </source>
</evidence>
<keyword evidence="3 8" id="KW-0812">Transmembrane</keyword>
<dbReference type="CDD" id="cd04019">
    <property type="entry name" value="C2C_MCTP_PRT_plant"/>
    <property type="match status" value="1"/>
</dbReference>
<evidence type="ECO:0000256" key="8">
    <source>
        <dbReference type="SAM" id="Phobius"/>
    </source>
</evidence>
<dbReference type="Pfam" id="PF00168">
    <property type="entry name" value="C2"/>
    <property type="match status" value="3"/>
</dbReference>
<dbReference type="RefSeq" id="XP_021851386.2">
    <property type="nucleotide sequence ID" value="XM_021995694.2"/>
</dbReference>
<keyword evidence="7 8" id="KW-0472">Membrane</keyword>
<keyword evidence="10" id="KW-1185">Reference proteome</keyword>
<feature type="transmembrane region" description="Helical" evidence="8">
    <location>
        <begin position="692"/>
        <end position="722"/>
    </location>
</feature>
<reference evidence="10" key="1">
    <citation type="journal article" date="2021" name="Nat. Commun.">
        <title>Genomic analyses provide insights into spinach domestication and the genetic basis of agronomic traits.</title>
        <authorList>
            <person name="Cai X."/>
            <person name="Sun X."/>
            <person name="Xu C."/>
            <person name="Sun H."/>
            <person name="Wang X."/>
            <person name="Ge C."/>
            <person name="Zhang Z."/>
            <person name="Wang Q."/>
            <person name="Fei Z."/>
            <person name="Jiao C."/>
            <person name="Wang Q."/>
        </authorList>
    </citation>
    <scope>NUCLEOTIDE SEQUENCE [LARGE SCALE GENOMIC DNA]</scope>
    <source>
        <strain evidence="10">cv. Varoflay</strain>
    </source>
</reference>
<name>A0A9R0ILJ4_SPIOL</name>
<evidence type="ECO:0000313" key="11">
    <source>
        <dbReference type="RefSeq" id="XP_021851386.2"/>
    </source>
</evidence>
<dbReference type="GeneID" id="110790942"/>
<dbReference type="GO" id="GO:0016020">
    <property type="term" value="C:membrane"/>
    <property type="evidence" value="ECO:0007669"/>
    <property type="project" value="UniProtKB-SubCell"/>
</dbReference>
<dbReference type="SMART" id="SM00239">
    <property type="entry name" value="C2"/>
    <property type="match status" value="3"/>
</dbReference>
<dbReference type="SUPFAM" id="SSF49562">
    <property type="entry name" value="C2 domain (Calcium/lipid-binding domain, CaLB)"/>
    <property type="match status" value="3"/>
</dbReference>
<dbReference type="Pfam" id="PF08372">
    <property type="entry name" value="PRT_C"/>
    <property type="match status" value="1"/>
</dbReference>
<evidence type="ECO:0000313" key="10">
    <source>
        <dbReference type="Proteomes" id="UP000813463"/>
    </source>
</evidence>
<evidence type="ECO:0000256" key="4">
    <source>
        <dbReference type="ARBA" id="ARBA00022737"/>
    </source>
</evidence>
<keyword evidence="6 8" id="KW-1133">Transmembrane helix</keyword>